<evidence type="ECO:0000256" key="1">
    <source>
        <dbReference type="SAM" id="Phobius"/>
    </source>
</evidence>
<reference evidence="3" key="1">
    <citation type="submission" date="2017-04" db="EMBL/GenBank/DDBJ databases">
        <title>Function of individual gut microbiota members based on whole genome sequencing of pure cultures obtained from chicken caecum.</title>
        <authorList>
            <person name="Medvecky M."/>
            <person name="Cejkova D."/>
            <person name="Polansky O."/>
            <person name="Karasova D."/>
            <person name="Kubasova T."/>
            <person name="Cizek A."/>
            <person name="Rychlik I."/>
        </authorList>
    </citation>
    <scope>NUCLEOTIDE SEQUENCE [LARGE SCALE GENOMIC DNA]</scope>
    <source>
        <strain evidence="3">An5</strain>
    </source>
</reference>
<accession>A0A1Y3XWC0</accession>
<gene>
    <name evidence="2" type="ORF">B5G02_02630</name>
</gene>
<keyword evidence="1" id="KW-1133">Transmembrane helix</keyword>
<comment type="caution">
    <text evidence="2">The sequence shown here is derived from an EMBL/GenBank/DDBJ whole genome shotgun (WGS) entry which is preliminary data.</text>
</comment>
<dbReference type="Pfam" id="PF05437">
    <property type="entry name" value="AzlD"/>
    <property type="match status" value="1"/>
</dbReference>
<proteinExistence type="predicted"/>
<keyword evidence="1" id="KW-0812">Transmembrane</keyword>
<feature type="transmembrane region" description="Helical" evidence="1">
    <location>
        <begin position="65"/>
        <end position="89"/>
    </location>
</feature>
<evidence type="ECO:0000313" key="3">
    <source>
        <dbReference type="Proteomes" id="UP000195781"/>
    </source>
</evidence>
<keyword evidence="3" id="KW-1185">Reference proteome</keyword>
<dbReference type="InterPro" id="IPR008407">
    <property type="entry name" value="Brnchd-chn_aa_trnsp_AzlD"/>
</dbReference>
<feature type="transmembrane region" description="Helical" evidence="1">
    <location>
        <begin position="95"/>
        <end position="113"/>
    </location>
</feature>
<feature type="transmembrane region" description="Helical" evidence="1">
    <location>
        <begin position="35"/>
        <end position="53"/>
    </location>
</feature>
<dbReference type="PIRSF" id="PIRSF003203">
    <property type="entry name" value="AzlD"/>
    <property type="match status" value="1"/>
</dbReference>
<dbReference type="AlphaFoldDB" id="A0A1Y3XWC0"/>
<name>A0A1Y3XWC0_9ACTN</name>
<dbReference type="OrthoDB" id="5324916at2"/>
<evidence type="ECO:0000313" key="2">
    <source>
        <dbReference type="EMBL" id="OUN89401.1"/>
    </source>
</evidence>
<keyword evidence="1" id="KW-0472">Membrane</keyword>
<dbReference type="Proteomes" id="UP000195781">
    <property type="component" value="Unassembled WGS sequence"/>
</dbReference>
<protein>
    <submittedName>
        <fullName evidence="2">Branched-chain amino acid permease</fullName>
    </submittedName>
</protein>
<dbReference type="EMBL" id="NFIE01000004">
    <property type="protein sequence ID" value="OUN89401.1"/>
    <property type="molecule type" value="Genomic_DNA"/>
</dbReference>
<organism evidence="2 3">
    <name type="scientific">[Collinsella] massiliensis</name>
    <dbReference type="NCBI Taxonomy" id="1232426"/>
    <lineage>
        <taxon>Bacteria</taxon>
        <taxon>Bacillati</taxon>
        <taxon>Actinomycetota</taxon>
        <taxon>Coriobacteriia</taxon>
        <taxon>Coriobacteriales</taxon>
        <taxon>Coriobacteriaceae</taxon>
        <taxon>Enorma</taxon>
    </lineage>
</organism>
<sequence>MVLTVLAAAGATVLTRALPFIAFPAGRPLPPYVRYLGRALPGAVFGLLVVYCLKDEPLLTAHFGVGTLGAGLAGIAPELIGIAIAIGLYLWRRSMLASILASTVVYMLLVNFVF</sequence>